<feature type="region of interest" description="Disordered" evidence="1">
    <location>
        <begin position="424"/>
        <end position="447"/>
    </location>
</feature>
<organism evidence="4 5">
    <name type="scientific">Domibacillus enclensis</name>
    <dbReference type="NCBI Taxonomy" id="1017273"/>
    <lineage>
        <taxon>Bacteria</taxon>
        <taxon>Bacillati</taxon>
        <taxon>Bacillota</taxon>
        <taxon>Bacilli</taxon>
        <taxon>Bacillales</taxon>
        <taxon>Bacillaceae</taxon>
        <taxon>Domibacillus</taxon>
    </lineage>
</organism>
<feature type="transmembrane region" description="Helical" evidence="2">
    <location>
        <begin position="12"/>
        <end position="33"/>
    </location>
</feature>
<dbReference type="RefSeq" id="WP_045850304.1">
    <property type="nucleotide sequence ID" value="NZ_FTLX01000009.1"/>
</dbReference>
<keyword evidence="2" id="KW-0472">Membrane</keyword>
<keyword evidence="2" id="KW-0812">Transmembrane</keyword>
<reference evidence="4 5" key="1">
    <citation type="submission" date="2017-01" db="EMBL/GenBank/DDBJ databases">
        <authorList>
            <person name="Mah S.A."/>
            <person name="Swanson W.J."/>
            <person name="Moy G.W."/>
            <person name="Vacquier V.D."/>
        </authorList>
    </citation>
    <scope>NUCLEOTIDE SEQUENCE [LARGE SCALE GENOMIC DNA]</scope>
    <source>
        <strain evidence="4 5">NIO-1016</strain>
    </source>
</reference>
<evidence type="ECO:0000313" key="6">
    <source>
        <dbReference type="Proteomes" id="UP000215545"/>
    </source>
</evidence>
<evidence type="ECO:0000256" key="1">
    <source>
        <dbReference type="SAM" id="MobiDB-lite"/>
    </source>
</evidence>
<dbReference type="EMBL" id="MWSK01000009">
    <property type="protein sequence ID" value="OXS74723.1"/>
    <property type="molecule type" value="Genomic_DNA"/>
</dbReference>
<sequence length="447" mass="50643">MKRFILTLRERLWITPTLYSAGAILLSLAMFYVDIQFVGEMTDYLPDILFTSVDLAKTIMGGLSSALLTMTTFTFSTIMVVLTTYSSQFSPRTLKNFVQDQMTWRVLGVFMGGFLYNTLSLLFMRDSLYNHMVLSATVGIFIALICLTFFAIFIHHIATSIQVSTLVEELTEDAERVISDYTEMGEQYGRKEAMIAQAAAEWAFHAEVDGYVQWIDFKGLASFAQQNKATIEVLVQIGDFIHHDQPAVRLFAAEKPALSINEYIVAGKDRDTRQDPEFALQKLVEVSLRAISPGINDPNTAIHNIRNLGRLMGQLSHISGDYFVFADDDGTDRLCYSLRPFHKVLYQTFFQLRHYGKEDVSVLASITESLIIAAQLSSERVQSDLWKMQLYIIEGMDQNELLSLDRAFYQEKIDKLARTTGEETVQLPVGRSARGNEPENELEAKQE</sequence>
<dbReference type="OrthoDB" id="2955631at2"/>
<feature type="transmembrane region" description="Helical" evidence="2">
    <location>
        <begin position="103"/>
        <end position="123"/>
    </location>
</feature>
<name>A0A1N7BGH0_9BACI</name>
<keyword evidence="6" id="KW-1185">Reference proteome</keyword>
<dbReference type="InterPro" id="IPR018723">
    <property type="entry name" value="DUF2254_membrane"/>
</dbReference>
<feature type="compositionally biased region" description="Basic and acidic residues" evidence="1">
    <location>
        <begin position="434"/>
        <end position="447"/>
    </location>
</feature>
<feature type="transmembrane region" description="Helical" evidence="2">
    <location>
        <begin position="59"/>
        <end position="82"/>
    </location>
</feature>
<evidence type="ECO:0000313" key="3">
    <source>
        <dbReference type="EMBL" id="OXS74723.1"/>
    </source>
</evidence>
<accession>A0A1N7BGH0</accession>
<gene>
    <name evidence="3" type="ORF">B1B05_16305</name>
    <name evidence="4" type="ORF">SAMN05443094_10989</name>
</gene>
<feature type="transmembrane region" description="Helical" evidence="2">
    <location>
        <begin position="129"/>
        <end position="154"/>
    </location>
</feature>
<evidence type="ECO:0000256" key="2">
    <source>
        <dbReference type="SAM" id="Phobius"/>
    </source>
</evidence>
<dbReference type="AlphaFoldDB" id="A0A1N7BGH0"/>
<dbReference type="Pfam" id="PF10011">
    <property type="entry name" value="DUF2254"/>
    <property type="match status" value="1"/>
</dbReference>
<dbReference type="STRING" id="1017273.SAMN05443094_10989"/>
<evidence type="ECO:0000313" key="4">
    <source>
        <dbReference type="EMBL" id="SIR50479.1"/>
    </source>
</evidence>
<dbReference type="Proteomes" id="UP000215545">
    <property type="component" value="Unassembled WGS sequence"/>
</dbReference>
<dbReference type="Proteomes" id="UP000186385">
    <property type="component" value="Unassembled WGS sequence"/>
</dbReference>
<reference evidence="6" key="2">
    <citation type="submission" date="2017-03" db="EMBL/GenBank/DDBJ databases">
        <title>Bacillus sp. V-88(T) DSM27956, whole genome shotgun sequencing project.</title>
        <authorList>
            <person name="Dastager S.G."/>
            <person name="Neurgaonkar P.S."/>
            <person name="Dharne M.S."/>
        </authorList>
    </citation>
    <scope>NUCLEOTIDE SEQUENCE [LARGE SCALE GENOMIC DNA]</scope>
    <source>
        <strain evidence="6">DSM 25145</strain>
    </source>
</reference>
<evidence type="ECO:0000313" key="5">
    <source>
        <dbReference type="Proteomes" id="UP000186385"/>
    </source>
</evidence>
<reference evidence="3" key="3">
    <citation type="submission" date="2017-03" db="EMBL/GenBank/DDBJ databases">
        <authorList>
            <person name="Dastager S.G."/>
            <person name="Neurgaonkar P.S."/>
            <person name="Dharne M.S."/>
        </authorList>
    </citation>
    <scope>NUCLEOTIDE SEQUENCE</scope>
    <source>
        <strain evidence="3">DSM 25145</strain>
    </source>
</reference>
<proteinExistence type="predicted"/>
<dbReference type="EMBL" id="FTLX01000009">
    <property type="protein sequence ID" value="SIR50479.1"/>
    <property type="molecule type" value="Genomic_DNA"/>
</dbReference>
<protein>
    <submittedName>
        <fullName evidence="4">Uncharacterized membrane protein</fullName>
    </submittedName>
</protein>
<keyword evidence="2" id="KW-1133">Transmembrane helix</keyword>